<organism evidence="10 11">
    <name type="scientific">Dehalogenimonas etheniformans</name>
    <dbReference type="NCBI Taxonomy" id="1536648"/>
    <lineage>
        <taxon>Bacteria</taxon>
        <taxon>Bacillati</taxon>
        <taxon>Chloroflexota</taxon>
        <taxon>Dehalococcoidia</taxon>
        <taxon>Dehalococcoidales</taxon>
        <taxon>Dehalococcoidaceae</taxon>
        <taxon>Dehalogenimonas</taxon>
    </lineage>
</organism>
<feature type="domain" description="MacB-like periplasmic core" evidence="9">
    <location>
        <begin position="29"/>
        <end position="274"/>
    </location>
</feature>
<sequence length="432" mass="46010">MVYLSGTLVRFSEILSMAFSNLWRRKLRTVLTVAAVVIGATLIALMASLGDGLKGFIVGQFGQTFPEDAVIVSSGRDINVFRGNGGPQEITSVSTVVQPFTAEDISKIKSVPGVERVDYLVSVQARYVQPEGSDKMYTVDVSGVPAYEAAIRPLFLGSTIADADVGKCLISYDYLTAFGWSVDQSVIGKTVTVSVGKQFAYNTDTRNFTFTIVGVIDKKVSSAEVIITQTDAIEMARYYQDNPLRYSEQQPGFTVQVKARSAAEVASVAATVKSLGFNALTADDILAEINRVFSVIQVGLSAFGIIALVVAAIGIINTLLMAIHERTREIGVMKAVGATRGNIRALFTAEGAALGFLGGAAGGLLALMLGQALNVIGARTFLSNFPGFELSVFSFWLIPGVIALTTVISLLAGLYPAGRAARLDPVEALRYE</sequence>
<evidence type="ECO:0000259" key="8">
    <source>
        <dbReference type="Pfam" id="PF02687"/>
    </source>
</evidence>
<evidence type="ECO:0000256" key="1">
    <source>
        <dbReference type="ARBA" id="ARBA00004651"/>
    </source>
</evidence>
<protein>
    <submittedName>
        <fullName evidence="10">ABC transporter permease</fullName>
    </submittedName>
</protein>
<dbReference type="GO" id="GO:0005886">
    <property type="term" value="C:plasma membrane"/>
    <property type="evidence" value="ECO:0007669"/>
    <property type="project" value="UniProtKB-SubCell"/>
</dbReference>
<reference evidence="10 11" key="1">
    <citation type="journal article" date="2017" name="ISME J.">
        <title>Grape pomace compost harbors organohalide-respiring Dehalogenimonas species with novel reductive dehalogenase genes.</title>
        <authorList>
            <person name="Yang Y."/>
            <person name="Higgins S.A."/>
            <person name="Yan J."/>
            <person name="Simsir B."/>
            <person name="Chourey K."/>
            <person name="Iyer R."/>
            <person name="Hettich R.L."/>
            <person name="Baldwin B."/>
            <person name="Ogles D.M."/>
            <person name="Loffler F.E."/>
        </authorList>
    </citation>
    <scope>NUCLEOTIDE SEQUENCE [LARGE SCALE GENOMIC DNA]</scope>
    <source>
        <strain evidence="10 11">GP</strain>
    </source>
</reference>
<evidence type="ECO:0000259" key="9">
    <source>
        <dbReference type="Pfam" id="PF12704"/>
    </source>
</evidence>
<comment type="caution">
    <text evidence="10">The sequence shown here is derived from an EMBL/GenBank/DDBJ whole genome shotgun (WGS) entry which is preliminary data.</text>
</comment>
<evidence type="ECO:0000313" key="10">
    <source>
        <dbReference type="EMBL" id="PPD57592.1"/>
    </source>
</evidence>
<dbReference type="Pfam" id="PF02687">
    <property type="entry name" value="FtsX"/>
    <property type="match status" value="1"/>
</dbReference>
<evidence type="ECO:0000256" key="4">
    <source>
        <dbReference type="ARBA" id="ARBA00022989"/>
    </source>
</evidence>
<keyword evidence="3 7" id="KW-0812">Transmembrane</keyword>
<dbReference type="AlphaFoldDB" id="A0A2P5P5L5"/>
<dbReference type="PANTHER" id="PTHR30572:SF4">
    <property type="entry name" value="ABC TRANSPORTER PERMEASE YTRF"/>
    <property type="match status" value="1"/>
</dbReference>
<evidence type="ECO:0000256" key="7">
    <source>
        <dbReference type="SAM" id="Phobius"/>
    </source>
</evidence>
<feature type="transmembrane region" description="Helical" evidence="7">
    <location>
        <begin position="345"/>
        <end position="373"/>
    </location>
</feature>
<dbReference type="PANTHER" id="PTHR30572">
    <property type="entry name" value="MEMBRANE COMPONENT OF TRANSPORTER-RELATED"/>
    <property type="match status" value="1"/>
</dbReference>
<feature type="transmembrane region" description="Helical" evidence="7">
    <location>
        <begin position="30"/>
        <end position="50"/>
    </location>
</feature>
<proteinExistence type="inferred from homology"/>
<comment type="similarity">
    <text evidence="6">Belongs to the ABC-4 integral membrane protein family.</text>
</comment>
<evidence type="ECO:0000313" key="11">
    <source>
        <dbReference type="Proteomes" id="UP000235653"/>
    </source>
</evidence>
<dbReference type="Proteomes" id="UP000235653">
    <property type="component" value="Unassembled WGS sequence"/>
</dbReference>
<dbReference type="InterPro" id="IPR003838">
    <property type="entry name" value="ABC3_permease_C"/>
</dbReference>
<dbReference type="OrthoDB" id="9770099at2"/>
<keyword evidence="2" id="KW-1003">Cell membrane</keyword>
<dbReference type="InterPro" id="IPR025857">
    <property type="entry name" value="MacB_PCD"/>
</dbReference>
<dbReference type="GO" id="GO:0022857">
    <property type="term" value="F:transmembrane transporter activity"/>
    <property type="evidence" value="ECO:0007669"/>
    <property type="project" value="TreeGrafter"/>
</dbReference>
<accession>A0A2P5P5L5</accession>
<dbReference type="Pfam" id="PF12704">
    <property type="entry name" value="MacB_PCD"/>
    <property type="match status" value="1"/>
</dbReference>
<keyword evidence="5 7" id="KW-0472">Membrane</keyword>
<dbReference type="EMBL" id="JQAN02000011">
    <property type="protein sequence ID" value="PPD57592.1"/>
    <property type="molecule type" value="Genomic_DNA"/>
</dbReference>
<evidence type="ECO:0000256" key="5">
    <source>
        <dbReference type="ARBA" id="ARBA00023136"/>
    </source>
</evidence>
<feature type="transmembrane region" description="Helical" evidence="7">
    <location>
        <begin position="300"/>
        <end position="324"/>
    </location>
</feature>
<dbReference type="InterPro" id="IPR050250">
    <property type="entry name" value="Macrolide_Exporter_MacB"/>
</dbReference>
<name>A0A2P5P5L5_9CHLR</name>
<evidence type="ECO:0000256" key="3">
    <source>
        <dbReference type="ARBA" id="ARBA00022692"/>
    </source>
</evidence>
<feature type="domain" description="ABC3 transporter permease C-terminal" evidence="8">
    <location>
        <begin position="302"/>
        <end position="425"/>
    </location>
</feature>
<evidence type="ECO:0000256" key="2">
    <source>
        <dbReference type="ARBA" id="ARBA00022475"/>
    </source>
</evidence>
<evidence type="ECO:0000256" key="6">
    <source>
        <dbReference type="ARBA" id="ARBA00038076"/>
    </source>
</evidence>
<comment type="subcellular location">
    <subcellularLocation>
        <location evidence="1">Cell membrane</location>
        <topology evidence="1">Multi-pass membrane protein</topology>
    </subcellularLocation>
</comment>
<keyword evidence="11" id="KW-1185">Reference proteome</keyword>
<keyword evidence="4 7" id="KW-1133">Transmembrane helix</keyword>
<feature type="transmembrane region" description="Helical" evidence="7">
    <location>
        <begin position="393"/>
        <end position="415"/>
    </location>
</feature>
<gene>
    <name evidence="10" type="ORF">JP09_007545</name>
</gene>